<evidence type="ECO:0000256" key="1">
    <source>
        <dbReference type="ARBA" id="ARBA00022484"/>
    </source>
</evidence>
<dbReference type="EMBL" id="ON746358">
    <property type="protein sequence ID" value="UYL95446.1"/>
    <property type="molecule type" value="Genomic_RNA"/>
</dbReference>
<proteinExistence type="predicted"/>
<reference evidence="4" key="1">
    <citation type="submission" date="2022-05" db="EMBL/GenBank/DDBJ databases">
        <authorList>
            <person name="Cao W."/>
            <person name="Jia N."/>
            <person name="Lam T.T.-Y."/>
            <person name="Ni X."/>
            <person name="Liu J."/>
        </authorList>
    </citation>
    <scope>NUCLEOTIDE SEQUENCE</scope>
    <source>
        <strain evidence="4">TIGMIC 8</strain>
    </source>
</reference>
<keyword evidence="1 4" id="KW-0696">RNA-directed RNA polymerase</keyword>
<sequence length="649" mass="73684">MPVPASKSNQRLAGQLKHVRGQFDSFVELLEQMYGISLVRPQVENLKELSSFCQGLICRDINHPWRGAVKRLSARSRFGIAHSLFLFRKRIPKEKPQVEDYAATICTPQGAPDPDFLSFARNETRRVFGWGWDRKYQDYCLTSSLPSTSCSEAGRSEGGSRGWDAESRWRRSSFCEYVLRAYQPANRGVSKVQAIETGGKWRIITIPPIVDNALRPLHKAMYSHLSHQSWLLRGDAKPSRFVDFTPREGEVFVSGDYESATDNLNSELQLAILDVLLERSYTVPEGIREHARSIYRSVLADGKGQVLGTQARGQLMGQLTSFPLLCLINYITFRYCIRRPVPVRINGDDIVFRATPDEVTRWERGVAKGGLRLSIGKTLVSSRAFTLNSTPFWSCPKGAQLVGYVRSSALFPRGPLSEQICSLEGRFYSASAGFGGRRRGLVRSEFLRQNQKPIHASRRSATRGLGLAVDEGMLRAVGMWHREIFYLEQVEEPPLPVLDTPVPSGWRRVPAHWVPDQDEWKGKWIDACVDHAWHGSFSSTDAEEDTKMNRIRGALTPYGLGSLCSTRVRSLLRKCTANCYLYRKGFRCMHPRVPLSRNDLWRYVNLRRNPSVFGRVRRSKGRMIWVETDLLPKRLQVVFVNSVVNTVAQ</sequence>
<evidence type="ECO:0000256" key="2">
    <source>
        <dbReference type="ARBA" id="ARBA00022679"/>
    </source>
</evidence>
<protein>
    <submittedName>
        <fullName evidence="4">RNA-dependent RNA polymerase</fullName>
    </submittedName>
</protein>
<name>A0A9E7V212_9VIRU</name>
<dbReference type="SUPFAM" id="SSF56672">
    <property type="entry name" value="DNA/RNA polymerases"/>
    <property type="match status" value="1"/>
</dbReference>
<dbReference type="GO" id="GO:0003968">
    <property type="term" value="F:RNA-directed RNA polymerase activity"/>
    <property type="evidence" value="ECO:0007669"/>
    <property type="project" value="UniProtKB-KW"/>
</dbReference>
<organism evidence="4">
    <name type="scientific">Tianjin Botou tick virus 1</name>
    <dbReference type="NCBI Taxonomy" id="2972068"/>
    <lineage>
        <taxon>Viruses</taxon>
        <taxon>Riboviria</taxon>
        <taxon>Orthornavirae</taxon>
        <taxon>Lenarviricota</taxon>
        <taxon>Miaviricetes</taxon>
        <taxon>Ourlivirales</taxon>
        <taxon>Botourmiaviridae</taxon>
    </lineage>
</organism>
<evidence type="ECO:0000256" key="3">
    <source>
        <dbReference type="ARBA" id="ARBA00022695"/>
    </source>
</evidence>
<keyword evidence="3" id="KW-0548">Nucleotidyltransferase</keyword>
<dbReference type="InterPro" id="IPR043502">
    <property type="entry name" value="DNA/RNA_pol_sf"/>
</dbReference>
<accession>A0A9E7V212</accession>
<keyword evidence="2" id="KW-0808">Transferase</keyword>
<evidence type="ECO:0000313" key="4">
    <source>
        <dbReference type="EMBL" id="UYL95446.1"/>
    </source>
</evidence>